<keyword evidence="11 13" id="KW-0067">ATP-binding</keyword>
<evidence type="ECO:0000256" key="8">
    <source>
        <dbReference type="ARBA" id="ARBA00022605"/>
    </source>
</evidence>
<organism evidence="14 15">
    <name type="scientific">Parvularcula marina</name>
    <dbReference type="NCBI Taxonomy" id="2292771"/>
    <lineage>
        <taxon>Bacteria</taxon>
        <taxon>Pseudomonadati</taxon>
        <taxon>Pseudomonadota</taxon>
        <taxon>Alphaproteobacteria</taxon>
        <taxon>Parvularculales</taxon>
        <taxon>Parvularculaceae</taxon>
        <taxon>Parvularcula</taxon>
    </lineage>
</organism>
<evidence type="ECO:0000256" key="5">
    <source>
        <dbReference type="ARBA" id="ARBA00012414"/>
    </source>
</evidence>
<evidence type="ECO:0000256" key="12">
    <source>
        <dbReference type="ARBA" id="ARBA00023102"/>
    </source>
</evidence>
<dbReference type="NCBIfam" id="NF001613">
    <property type="entry name" value="PRK00400.1-5"/>
    <property type="match status" value="1"/>
</dbReference>
<evidence type="ECO:0000256" key="2">
    <source>
        <dbReference type="ARBA" id="ARBA00004496"/>
    </source>
</evidence>
<dbReference type="PANTHER" id="PTHR42945:SF9">
    <property type="entry name" value="HISTIDINE BIOSYNTHESIS BIFUNCTIONAL PROTEIN HISIE"/>
    <property type="match status" value="1"/>
</dbReference>
<keyword evidence="12 13" id="KW-0368">Histidine biosynthesis</keyword>
<dbReference type="AlphaFoldDB" id="A0A371RIC0"/>
<comment type="similarity">
    <text evidence="4 13">Belongs to the PRA-PH family.</text>
</comment>
<name>A0A371RIC0_9PROT</name>
<accession>A0A371RIC0</accession>
<dbReference type="SUPFAM" id="SSF101386">
    <property type="entry name" value="all-alpha NTP pyrophosphatases"/>
    <property type="match status" value="1"/>
</dbReference>
<dbReference type="Proteomes" id="UP000264589">
    <property type="component" value="Unassembled WGS sequence"/>
</dbReference>
<evidence type="ECO:0000256" key="3">
    <source>
        <dbReference type="ARBA" id="ARBA00005204"/>
    </source>
</evidence>
<keyword evidence="7 13" id="KW-0963">Cytoplasm</keyword>
<keyword evidence="8 13" id="KW-0028">Amino-acid biosynthesis</keyword>
<dbReference type="FunFam" id="1.10.287.1080:FF:000002">
    <property type="entry name" value="Histidine biosynthesis bifunctional protein HisIE"/>
    <property type="match status" value="1"/>
</dbReference>
<gene>
    <name evidence="13" type="primary">hisE</name>
    <name evidence="14" type="ORF">DX908_07885</name>
</gene>
<dbReference type="PANTHER" id="PTHR42945">
    <property type="entry name" value="HISTIDINE BIOSYNTHESIS BIFUNCTIONAL PROTEIN"/>
    <property type="match status" value="1"/>
</dbReference>
<keyword evidence="15" id="KW-1185">Reference proteome</keyword>
<keyword evidence="10 13" id="KW-0378">Hydrolase</keyword>
<keyword evidence="9 13" id="KW-0547">Nucleotide-binding</keyword>
<dbReference type="EMBL" id="QUQO01000001">
    <property type="protein sequence ID" value="RFB05180.1"/>
    <property type="molecule type" value="Genomic_DNA"/>
</dbReference>
<dbReference type="NCBIfam" id="NF001611">
    <property type="entry name" value="PRK00400.1-3"/>
    <property type="match status" value="1"/>
</dbReference>
<dbReference type="EC" id="3.6.1.31" evidence="5 13"/>
<comment type="subcellular location">
    <subcellularLocation>
        <location evidence="2 13">Cytoplasm</location>
    </subcellularLocation>
</comment>
<dbReference type="CDD" id="cd11534">
    <property type="entry name" value="NTP-PPase_HisIE_like"/>
    <property type="match status" value="1"/>
</dbReference>
<dbReference type="GO" id="GO:0000105">
    <property type="term" value="P:L-histidine biosynthetic process"/>
    <property type="evidence" value="ECO:0007669"/>
    <property type="project" value="UniProtKB-UniRule"/>
</dbReference>
<evidence type="ECO:0000256" key="10">
    <source>
        <dbReference type="ARBA" id="ARBA00022801"/>
    </source>
</evidence>
<evidence type="ECO:0000313" key="14">
    <source>
        <dbReference type="EMBL" id="RFB05180.1"/>
    </source>
</evidence>
<evidence type="ECO:0000256" key="13">
    <source>
        <dbReference type="HAMAP-Rule" id="MF_01020"/>
    </source>
</evidence>
<evidence type="ECO:0000256" key="11">
    <source>
        <dbReference type="ARBA" id="ARBA00022840"/>
    </source>
</evidence>
<dbReference type="Pfam" id="PF01503">
    <property type="entry name" value="PRA-PH"/>
    <property type="match status" value="1"/>
</dbReference>
<dbReference type="InParanoid" id="A0A371RIC0"/>
<proteinExistence type="inferred from homology"/>
<sequence>MSSIGDVLTRLEATIEARKSESPDSSYTASLLSKGAERCAKKFGEEAVEAALAGATGKKDELAAEAADVLYHLGVLLAANGLSFADVAAVLAAREGVSGHDEKASRGK</sequence>
<dbReference type="InterPro" id="IPR021130">
    <property type="entry name" value="PRib-ATP_PPHydrolase-like"/>
</dbReference>
<comment type="catalytic activity">
    <reaction evidence="1 13">
        <text>1-(5-phospho-beta-D-ribosyl)-ATP + H2O = 1-(5-phospho-beta-D-ribosyl)-5'-AMP + diphosphate + H(+)</text>
        <dbReference type="Rhea" id="RHEA:22828"/>
        <dbReference type="ChEBI" id="CHEBI:15377"/>
        <dbReference type="ChEBI" id="CHEBI:15378"/>
        <dbReference type="ChEBI" id="CHEBI:33019"/>
        <dbReference type="ChEBI" id="CHEBI:59457"/>
        <dbReference type="ChEBI" id="CHEBI:73183"/>
        <dbReference type="EC" id="3.6.1.31"/>
    </reaction>
</comment>
<dbReference type="InterPro" id="IPR008179">
    <property type="entry name" value="HisE"/>
</dbReference>
<comment type="pathway">
    <text evidence="3 13">Amino-acid biosynthesis; L-histidine biosynthesis; L-histidine from 5-phospho-alpha-D-ribose 1-diphosphate: step 2/9.</text>
</comment>
<dbReference type="Gene3D" id="1.10.287.1080">
    <property type="entry name" value="MazG-like"/>
    <property type="match status" value="1"/>
</dbReference>
<dbReference type="HAMAP" id="MF_01020">
    <property type="entry name" value="HisE"/>
    <property type="match status" value="1"/>
</dbReference>
<evidence type="ECO:0000313" key="15">
    <source>
        <dbReference type="Proteomes" id="UP000264589"/>
    </source>
</evidence>
<dbReference type="UniPathway" id="UPA00031">
    <property type="reaction ID" value="UER00007"/>
</dbReference>
<dbReference type="GO" id="GO:0005524">
    <property type="term" value="F:ATP binding"/>
    <property type="evidence" value="ECO:0007669"/>
    <property type="project" value="UniProtKB-KW"/>
</dbReference>
<comment type="caution">
    <text evidence="14">The sequence shown here is derived from an EMBL/GenBank/DDBJ whole genome shotgun (WGS) entry which is preliminary data.</text>
</comment>
<dbReference type="NCBIfam" id="TIGR03188">
    <property type="entry name" value="histidine_hisI"/>
    <property type="match status" value="1"/>
</dbReference>
<dbReference type="GO" id="GO:0005737">
    <property type="term" value="C:cytoplasm"/>
    <property type="evidence" value="ECO:0007669"/>
    <property type="project" value="UniProtKB-SubCell"/>
</dbReference>
<evidence type="ECO:0000256" key="7">
    <source>
        <dbReference type="ARBA" id="ARBA00022490"/>
    </source>
</evidence>
<evidence type="ECO:0000256" key="1">
    <source>
        <dbReference type="ARBA" id="ARBA00001460"/>
    </source>
</evidence>
<evidence type="ECO:0000256" key="6">
    <source>
        <dbReference type="ARBA" id="ARBA00013336"/>
    </source>
</evidence>
<protein>
    <recommendedName>
        <fullName evidence="6 13">Phosphoribosyl-ATP pyrophosphatase</fullName>
        <shortName evidence="13">PRA-PH</shortName>
        <ecNumber evidence="5 13">3.6.1.31</ecNumber>
    </recommendedName>
</protein>
<dbReference type="RefSeq" id="WP_116391812.1">
    <property type="nucleotide sequence ID" value="NZ_QUQO01000001.1"/>
</dbReference>
<dbReference type="OrthoDB" id="9814738at2"/>
<reference evidence="14 15" key="1">
    <citation type="submission" date="2018-08" db="EMBL/GenBank/DDBJ databases">
        <title>Parvularcula sp. SM1705, isolated from surface water of the South Sea China.</title>
        <authorList>
            <person name="Sun L."/>
        </authorList>
    </citation>
    <scope>NUCLEOTIDE SEQUENCE [LARGE SCALE GENOMIC DNA]</scope>
    <source>
        <strain evidence="14 15">SM1705</strain>
    </source>
</reference>
<dbReference type="GO" id="GO:0004636">
    <property type="term" value="F:phosphoribosyl-ATP diphosphatase activity"/>
    <property type="evidence" value="ECO:0007669"/>
    <property type="project" value="UniProtKB-UniRule"/>
</dbReference>
<evidence type="ECO:0000256" key="9">
    <source>
        <dbReference type="ARBA" id="ARBA00022741"/>
    </source>
</evidence>
<evidence type="ECO:0000256" key="4">
    <source>
        <dbReference type="ARBA" id="ARBA00009392"/>
    </source>
</evidence>